<evidence type="ECO:0000313" key="3">
    <source>
        <dbReference type="Proteomes" id="UP001066276"/>
    </source>
</evidence>
<organism evidence="2 3">
    <name type="scientific">Pleurodeles waltl</name>
    <name type="common">Iberian ribbed newt</name>
    <dbReference type="NCBI Taxonomy" id="8319"/>
    <lineage>
        <taxon>Eukaryota</taxon>
        <taxon>Metazoa</taxon>
        <taxon>Chordata</taxon>
        <taxon>Craniata</taxon>
        <taxon>Vertebrata</taxon>
        <taxon>Euteleostomi</taxon>
        <taxon>Amphibia</taxon>
        <taxon>Batrachia</taxon>
        <taxon>Caudata</taxon>
        <taxon>Salamandroidea</taxon>
        <taxon>Salamandridae</taxon>
        <taxon>Pleurodelinae</taxon>
        <taxon>Pleurodeles</taxon>
    </lineage>
</organism>
<dbReference type="EMBL" id="JANPWB010000007">
    <property type="protein sequence ID" value="KAJ1168154.1"/>
    <property type="molecule type" value="Genomic_DNA"/>
</dbReference>
<comment type="caution">
    <text evidence="2">The sequence shown here is derived from an EMBL/GenBank/DDBJ whole genome shotgun (WGS) entry which is preliminary data.</text>
</comment>
<gene>
    <name evidence="2" type="ORF">NDU88_000103</name>
</gene>
<dbReference type="AlphaFoldDB" id="A0AAV7SVH9"/>
<proteinExistence type="predicted"/>
<feature type="region of interest" description="Disordered" evidence="1">
    <location>
        <begin position="1"/>
        <end position="20"/>
    </location>
</feature>
<protein>
    <submittedName>
        <fullName evidence="2">Uncharacterized protein</fullName>
    </submittedName>
</protein>
<keyword evidence="3" id="KW-1185">Reference proteome</keyword>
<name>A0AAV7SVH9_PLEWA</name>
<reference evidence="2" key="1">
    <citation type="journal article" date="2022" name="bioRxiv">
        <title>Sequencing and chromosome-scale assembly of the giantPleurodeles waltlgenome.</title>
        <authorList>
            <person name="Brown T."/>
            <person name="Elewa A."/>
            <person name="Iarovenko S."/>
            <person name="Subramanian E."/>
            <person name="Araus A.J."/>
            <person name="Petzold A."/>
            <person name="Susuki M."/>
            <person name="Suzuki K.-i.T."/>
            <person name="Hayashi T."/>
            <person name="Toyoda A."/>
            <person name="Oliveira C."/>
            <person name="Osipova E."/>
            <person name="Leigh N.D."/>
            <person name="Simon A."/>
            <person name="Yun M.H."/>
        </authorList>
    </citation>
    <scope>NUCLEOTIDE SEQUENCE</scope>
    <source>
        <strain evidence="2">20211129_DDA</strain>
        <tissue evidence="2">Liver</tissue>
    </source>
</reference>
<dbReference type="Proteomes" id="UP001066276">
    <property type="component" value="Chromosome 4_1"/>
</dbReference>
<sequence length="131" mass="13534">MGWLRRWQPRSVTERSPRGPAGVVGLGALELLRNRGKGRLGGTARPTVVLVLAEAHRPVGPDLAGGSPGTGTWGSVSLAQSGVAWGGPGTRGVVMSLSEGLGGTGRPTAGVRRKRRVLTPMVDGTEVFIAF</sequence>
<evidence type="ECO:0000313" key="2">
    <source>
        <dbReference type="EMBL" id="KAJ1168154.1"/>
    </source>
</evidence>
<accession>A0AAV7SVH9</accession>
<evidence type="ECO:0000256" key="1">
    <source>
        <dbReference type="SAM" id="MobiDB-lite"/>
    </source>
</evidence>